<feature type="transmembrane region" description="Helical" evidence="2">
    <location>
        <begin position="6"/>
        <end position="26"/>
    </location>
</feature>
<comment type="caution">
    <text evidence="3">The sequence shown here is derived from an EMBL/GenBank/DDBJ whole genome shotgun (WGS) entry which is preliminary data.</text>
</comment>
<dbReference type="RefSeq" id="WP_309560821.1">
    <property type="nucleotide sequence ID" value="NZ_JAVJIU010000002.1"/>
</dbReference>
<sequence length="211" mass="25454">MEQLIEILILSILPTIFASLITLYITERVKGSIRNKFDKKIESVRNGYNTELARLNAELDLINNQNNFKFSKLHEKRFEILELVYKALNRKLKNLQKYISPVKYKPEHQTFEEYEDELYKNYYDKHNEFVTLFTDYKIFLNEKIIELIDSYLKEELEIFHSYYENQFLTRAGDRPNAETRMKAFTAYKKVPEIISPILKEIENEFKEILER</sequence>
<evidence type="ECO:0000313" key="4">
    <source>
        <dbReference type="Proteomes" id="UP001257234"/>
    </source>
</evidence>
<reference evidence="4" key="1">
    <citation type="submission" date="2023-07" db="EMBL/GenBank/DDBJ databases">
        <title>Christiangramia sp. SM2212., a novel bacterium of the family Flavobacteriaceae isolated from the sea sediment.</title>
        <authorList>
            <person name="Wang J."/>
            <person name="Zhang X."/>
        </authorList>
    </citation>
    <scope>NUCLEOTIDE SEQUENCE [LARGE SCALE GENOMIC DNA]</scope>
    <source>
        <strain evidence="4">SM2212</strain>
    </source>
</reference>
<organism evidence="3 4">
    <name type="scientific">Christiangramia sediminicola</name>
    <dbReference type="NCBI Taxonomy" id="3073267"/>
    <lineage>
        <taxon>Bacteria</taxon>
        <taxon>Pseudomonadati</taxon>
        <taxon>Bacteroidota</taxon>
        <taxon>Flavobacteriia</taxon>
        <taxon>Flavobacteriales</taxon>
        <taxon>Flavobacteriaceae</taxon>
        <taxon>Christiangramia</taxon>
    </lineage>
</organism>
<evidence type="ECO:0000256" key="2">
    <source>
        <dbReference type="SAM" id="Phobius"/>
    </source>
</evidence>
<evidence type="ECO:0000256" key="1">
    <source>
        <dbReference type="SAM" id="Coils"/>
    </source>
</evidence>
<gene>
    <name evidence="3" type="ORF">RE431_04755</name>
</gene>
<feature type="coiled-coil region" evidence="1">
    <location>
        <begin position="45"/>
        <end position="98"/>
    </location>
</feature>
<keyword evidence="1" id="KW-0175">Coiled coil</keyword>
<keyword evidence="2" id="KW-1133">Transmembrane helix</keyword>
<evidence type="ECO:0000313" key="3">
    <source>
        <dbReference type="EMBL" id="MDR5589934.1"/>
    </source>
</evidence>
<name>A0ABU1ENF9_9FLAO</name>
<proteinExistence type="predicted"/>
<keyword evidence="4" id="KW-1185">Reference proteome</keyword>
<dbReference type="Proteomes" id="UP001257234">
    <property type="component" value="Unassembled WGS sequence"/>
</dbReference>
<dbReference type="EMBL" id="JAVJIU010000002">
    <property type="protein sequence ID" value="MDR5589934.1"/>
    <property type="molecule type" value="Genomic_DNA"/>
</dbReference>
<protein>
    <submittedName>
        <fullName evidence="3">Uncharacterized protein</fullName>
    </submittedName>
</protein>
<accession>A0ABU1ENF9</accession>
<keyword evidence="2" id="KW-0812">Transmembrane</keyword>
<keyword evidence="2" id="KW-0472">Membrane</keyword>